<feature type="compositionally biased region" description="Basic and acidic residues" evidence="1">
    <location>
        <begin position="46"/>
        <end position="56"/>
    </location>
</feature>
<dbReference type="Proteomes" id="UP001626550">
    <property type="component" value="Unassembled WGS sequence"/>
</dbReference>
<gene>
    <name evidence="2" type="ORF">Ciccas_003971</name>
</gene>
<name>A0ABD2QG84_9PLAT</name>
<reference evidence="2 3" key="1">
    <citation type="submission" date="2024-11" db="EMBL/GenBank/DDBJ databases">
        <title>Adaptive evolution of stress response genes in parasites aligns with host niche diversity.</title>
        <authorList>
            <person name="Hahn C."/>
            <person name="Resl P."/>
        </authorList>
    </citation>
    <scope>NUCLEOTIDE SEQUENCE [LARGE SCALE GENOMIC DNA]</scope>
    <source>
        <strain evidence="2">EGGRZ-B1_66</strain>
        <tissue evidence="2">Body</tissue>
    </source>
</reference>
<organism evidence="2 3">
    <name type="scientific">Cichlidogyrus casuarinus</name>
    <dbReference type="NCBI Taxonomy" id="1844966"/>
    <lineage>
        <taxon>Eukaryota</taxon>
        <taxon>Metazoa</taxon>
        <taxon>Spiralia</taxon>
        <taxon>Lophotrochozoa</taxon>
        <taxon>Platyhelminthes</taxon>
        <taxon>Monogenea</taxon>
        <taxon>Monopisthocotylea</taxon>
        <taxon>Dactylogyridea</taxon>
        <taxon>Ancyrocephalidae</taxon>
        <taxon>Cichlidogyrus</taxon>
    </lineage>
</organism>
<protein>
    <submittedName>
        <fullName evidence="2">Uncharacterized protein</fullName>
    </submittedName>
</protein>
<feature type="region of interest" description="Disordered" evidence="1">
    <location>
        <begin position="36"/>
        <end position="81"/>
    </location>
</feature>
<evidence type="ECO:0000313" key="3">
    <source>
        <dbReference type="Proteomes" id="UP001626550"/>
    </source>
</evidence>
<sequence length="81" mass="8783">MKNGTDIMSSAICSGGTNSPERVRVEMLRLPELRNGSLVPTSLPREQTDMVERTEPRCSGAQSDRSAAQSPDLGFVRYGAL</sequence>
<evidence type="ECO:0000313" key="2">
    <source>
        <dbReference type="EMBL" id="KAL3317376.1"/>
    </source>
</evidence>
<keyword evidence="3" id="KW-1185">Reference proteome</keyword>
<comment type="caution">
    <text evidence="2">The sequence shown here is derived from an EMBL/GenBank/DDBJ whole genome shotgun (WGS) entry which is preliminary data.</text>
</comment>
<evidence type="ECO:0000256" key="1">
    <source>
        <dbReference type="SAM" id="MobiDB-lite"/>
    </source>
</evidence>
<dbReference type="AlphaFoldDB" id="A0ABD2QG84"/>
<accession>A0ABD2QG84</accession>
<proteinExistence type="predicted"/>
<dbReference type="EMBL" id="JBJKFK010000393">
    <property type="protein sequence ID" value="KAL3317376.1"/>
    <property type="molecule type" value="Genomic_DNA"/>
</dbReference>
<feature type="compositionally biased region" description="Polar residues" evidence="1">
    <location>
        <begin position="60"/>
        <end position="69"/>
    </location>
</feature>